<evidence type="ECO:0000256" key="1">
    <source>
        <dbReference type="SAM" id="Phobius"/>
    </source>
</evidence>
<feature type="transmembrane region" description="Helical" evidence="1">
    <location>
        <begin position="76"/>
        <end position="93"/>
    </location>
</feature>
<proteinExistence type="predicted"/>
<keyword evidence="1" id="KW-1133">Transmembrane helix</keyword>
<dbReference type="Proteomes" id="UP000480185">
    <property type="component" value="Unassembled WGS sequence"/>
</dbReference>
<feature type="transmembrane region" description="Helical" evidence="1">
    <location>
        <begin position="100"/>
        <end position="120"/>
    </location>
</feature>
<protein>
    <submittedName>
        <fullName evidence="2">Uncharacterized protein</fullName>
    </submittedName>
</protein>
<keyword evidence="3" id="KW-1185">Reference proteome</keyword>
<sequence length="167" mass="19889">MPLPQEFDHNEWFLLISLVLIYGVMFLLPKHIPTTITILVMIFSILSARFLDHLMAGPTINFYDMMDTGKYDLTDVFLYFLYGPFGYFFIYVYEKFNIQGLAVLFYILICSLFSIGYEWLNVHFDVFNYKNWALRYSFTVYMGVQAITILFYHFVKNRYELLKASNT</sequence>
<keyword evidence="1" id="KW-0472">Membrane</keyword>
<evidence type="ECO:0000313" key="3">
    <source>
        <dbReference type="Proteomes" id="UP000480185"/>
    </source>
</evidence>
<reference evidence="2 3" key="1">
    <citation type="submission" date="2019-11" db="EMBL/GenBank/DDBJ databases">
        <authorList>
            <person name="Li J."/>
        </authorList>
    </citation>
    <scope>NUCLEOTIDE SEQUENCE [LARGE SCALE GENOMIC DNA]</scope>
    <source>
        <strain evidence="2 3">J4</strain>
    </source>
</reference>
<keyword evidence="1" id="KW-0812">Transmembrane</keyword>
<dbReference type="EMBL" id="WJNH01000003">
    <property type="protein sequence ID" value="MRG86120.1"/>
    <property type="molecule type" value="Genomic_DNA"/>
</dbReference>
<dbReference type="OrthoDB" id="2381462at2"/>
<evidence type="ECO:0000313" key="2">
    <source>
        <dbReference type="EMBL" id="MRG86120.1"/>
    </source>
</evidence>
<organism evidence="2 3">
    <name type="scientific">Salinibacillus xinjiangensis</name>
    <dbReference type="NCBI Taxonomy" id="1229268"/>
    <lineage>
        <taxon>Bacteria</taxon>
        <taxon>Bacillati</taxon>
        <taxon>Bacillota</taxon>
        <taxon>Bacilli</taxon>
        <taxon>Bacillales</taxon>
        <taxon>Bacillaceae</taxon>
        <taxon>Salinibacillus</taxon>
    </lineage>
</organism>
<feature type="transmembrane region" description="Helical" evidence="1">
    <location>
        <begin position="132"/>
        <end position="155"/>
    </location>
</feature>
<dbReference type="AlphaFoldDB" id="A0A6G1X5G5"/>
<accession>A0A6G1X5G5</accession>
<dbReference type="RefSeq" id="WP_153728033.1">
    <property type="nucleotide sequence ID" value="NZ_WJNH01000003.1"/>
</dbReference>
<feature type="transmembrane region" description="Helical" evidence="1">
    <location>
        <begin position="12"/>
        <end position="29"/>
    </location>
</feature>
<gene>
    <name evidence="2" type="ORF">GH754_07255</name>
</gene>
<name>A0A6G1X5G5_9BACI</name>
<comment type="caution">
    <text evidence="2">The sequence shown here is derived from an EMBL/GenBank/DDBJ whole genome shotgun (WGS) entry which is preliminary data.</text>
</comment>
<feature type="transmembrane region" description="Helical" evidence="1">
    <location>
        <begin position="36"/>
        <end position="56"/>
    </location>
</feature>